<comment type="caution">
    <text evidence="1">The sequence shown here is derived from an EMBL/GenBank/DDBJ whole genome shotgun (WGS) entry which is preliminary data.</text>
</comment>
<proteinExistence type="predicted"/>
<dbReference type="Pfam" id="PF25716">
    <property type="entry name" value="BPP1_LPA"/>
    <property type="match status" value="1"/>
</dbReference>
<dbReference type="AlphaFoldDB" id="A0A4Q1DIG4"/>
<organism evidence="1">
    <name type="scientific">Salmonella enterica</name>
    <name type="common">Salmonella choleraesuis</name>
    <dbReference type="NCBI Taxonomy" id="28901"/>
    <lineage>
        <taxon>Bacteria</taxon>
        <taxon>Pseudomonadati</taxon>
        <taxon>Pseudomonadota</taxon>
        <taxon>Gammaproteobacteria</taxon>
        <taxon>Enterobacterales</taxon>
        <taxon>Enterobacteriaceae</taxon>
        <taxon>Salmonella</taxon>
    </lineage>
</organism>
<name>A0A4Q1DIG4_SALER</name>
<reference evidence="1" key="1">
    <citation type="submission" date="2019-01" db="EMBL/GenBank/DDBJ databases">
        <title>Whole genome sequencing of Salmonella enterica.</title>
        <authorList>
            <person name="Cao G."/>
        </authorList>
    </citation>
    <scope>NUCLEOTIDE SEQUENCE [LARGE SCALE GENOMIC DNA]</scope>
    <source>
        <strain evidence="1">CFSAN074594</strain>
    </source>
</reference>
<accession>A0A4Q1DIG4</accession>
<evidence type="ECO:0000313" key="1">
    <source>
        <dbReference type="EMBL" id="RXL17165.1"/>
    </source>
</evidence>
<protein>
    <submittedName>
        <fullName evidence="1">Late promoter-activating protein</fullName>
    </submittedName>
</protein>
<dbReference type="InterPro" id="IPR058027">
    <property type="entry name" value="Lpa"/>
</dbReference>
<gene>
    <name evidence="1" type="ORF">EKD96_21200</name>
</gene>
<dbReference type="Proteomes" id="UP000839536">
    <property type="component" value="Unassembled WGS sequence"/>
</dbReference>
<dbReference type="EMBL" id="SDIQ01000044">
    <property type="protein sequence ID" value="RXL17165.1"/>
    <property type="molecule type" value="Genomic_DNA"/>
</dbReference>
<sequence>MLLNWQGRQHMSRNRNTRITSYEIAEYMIRTKALLSAKELAAILAKEYPHLDINTRDVYLRLKSISVSRHSSVWVDESSRPRKFRIHSLNPEFFRRSRAPRRYGDDIKNVLHMTNDEKERREHKLWVMARQLFNTIARQHRQHNHSLSH</sequence>